<organism evidence="1 2">
    <name type="scientific">Bradyrhizobium ivorense</name>
    <dbReference type="NCBI Taxonomy" id="2511166"/>
    <lineage>
        <taxon>Bacteria</taxon>
        <taxon>Pseudomonadati</taxon>
        <taxon>Pseudomonadota</taxon>
        <taxon>Alphaproteobacteria</taxon>
        <taxon>Hyphomicrobiales</taxon>
        <taxon>Nitrobacteraceae</taxon>
        <taxon>Bradyrhizobium</taxon>
    </lineage>
</organism>
<sequence>MANLLLGRGMGQALDGLDVARKQVAGLIKVARSQRLQNHAVILVGARAPAGTACRGEHQSRICKLQSVETGEQSRHGTGCHQRVVKGAIGSLEILNGLGVICFIQCYLDLCQMGRRQLWRGVSQRDQFERRAHLGDLLHRVCIERCNPDATAGQTDDEVFSFELPKRLAHRDVARVEFTRDMVLSQWSVW</sequence>
<name>A0A508T2S2_9BRAD</name>
<evidence type="ECO:0000313" key="2">
    <source>
        <dbReference type="Proteomes" id="UP000328092"/>
    </source>
</evidence>
<dbReference type="EMBL" id="CAADFC020000008">
    <property type="protein sequence ID" value="VIO68740.1"/>
    <property type="molecule type" value="Genomic_DNA"/>
</dbReference>
<reference evidence="1" key="1">
    <citation type="submission" date="2019-02" db="EMBL/GenBank/DDBJ databases">
        <authorList>
            <person name="Pothier F.J."/>
        </authorList>
    </citation>
    <scope>NUCLEOTIDE SEQUENCE</scope>
    <source>
        <strain evidence="1">CI-1B</strain>
    </source>
</reference>
<dbReference type="Proteomes" id="UP000328092">
    <property type="component" value="Unassembled WGS sequence"/>
</dbReference>
<proteinExistence type="predicted"/>
<protein>
    <submittedName>
        <fullName evidence="1">Uncharacterized protein</fullName>
    </submittedName>
</protein>
<evidence type="ECO:0000313" key="1">
    <source>
        <dbReference type="EMBL" id="VIO68740.1"/>
    </source>
</evidence>
<keyword evidence="2" id="KW-1185">Reference proteome</keyword>
<accession>A0A508T2S2</accession>
<dbReference type="AlphaFoldDB" id="A0A508T2S2"/>
<gene>
    <name evidence="1" type="ORF">CI1B_23340</name>
</gene>
<comment type="caution">
    <text evidence="1">The sequence shown here is derived from an EMBL/GenBank/DDBJ whole genome shotgun (WGS) entry which is preliminary data.</text>
</comment>